<dbReference type="Proteomes" id="UP000006069">
    <property type="component" value="Unassembled WGS sequence"/>
</dbReference>
<reference evidence="1 2" key="1">
    <citation type="submission" date="2012-08" db="EMBL/GenBank/DDBJ databases">
        <title>The Genome Sequence of Slackia piriformis YIT 12062.</title>
        <authorList>
            <consortium name="The Broad Institute Genome Sequencing Platform"/>
            <person name="Earl A."/>
            <person name="Ward D."/>
            <person name="Feldgarden M."/>
            <person name="Gevers D."/>
            <person name="Morotomi M."/>
            <person name="Walker B."/>
            <person name="Young S.K."/>
            <person name="Zeng Q."/>
            <person name="Gargeya S."/>
            <person name="Fitzgerald M."/>
            <person name="Haas B."/>
            <person name="Abouelleil A."/>
            <person name="Alvarado L."/>
            <person name="Arachchi H.M."/>
            <person name="Berlin A.M."/>
            <person name="Chapman S.B."/>
            <person name="Goldberg J."/>
            <person name="Griggs A."/>
            <person name="Gujja S."/>
            <person name="Hansen M."/>
            <person name="Howarth C."/>
            <person name="Imamovic A."/>
            <person name="Larimer J."/>
            <person name="McCowen C."/>
            <person name="Montmayeur A."/>
            <person name="Murphy C."/>
            <person name="Neiman D."/>
            <person name="Pearson M."/>
            <person name="Priest M."/>
            <person name="Roberts A."/>
            <person name="Saif S."/>
            <person name="Shea T."/>
            <person name="Sisk P."/>
            <person name="Sykes S."/>
            <person name="Wortman J."/>
            <person name="Nusbaum C."/>
            <person name="Birren B."/>
        </authorList>
    </citation>
    <scope>NUCLEOTIDE SEQUENCE [LARGE SCALE GENOMIC DNA]</scope>
    <source>
        <strain evidence="1 2">YIT 12062</strain>
    </source>
</reference>
<sequence>MSYASALLHLTTSPDLRNFAMEALDRKGRYCSVCIRAVRGSMTRSMNDVVAMEAASLFMEEFARRSVASPHMLLHGVWPKHPFDDAVERLSSFFEARFSPGGSLWRIGRELEPAAYSIASSCECASCGCIGHIVQEALYDASAEAIGATSRAWVNDAGEKAADFSAVEQAFLGSSCHDFDACGGIVCCLNFASFLFHQRRAVCASTPSCDAPFIWERKDYEGFVGSIDRSGAESKVSASAFMFSPVQGAAIPSSCLFKDPFSLALDELVGANPETEALMTAALGDASVRDTVAFQEAMRRLAELTLAWCGKTGREDPRAYTIRRCGEAGAVLFEKGSWGEVS</sequence>
<dbReference type="EMBL" id="ADMD01000007">
    <property type="protein sequence ID" value="EJZ83805.1"/>
    <property type="molecule type" value="Genomic_DNA"/>
</dbReference>
<dbReference type="HOGENOM" id="CLU_811099_0_0_11"/>
<protein>
    <submittedName>
        <fullName evidence="1">Uncharacterized protein</fullName>
    </submittedName>
</protein>
<dbReference type="PATRIC" id="fig|742818.3.peg.1391"/>
<proteinExistence type="predicted"/>
<accession>K0Z8V4</accession>
<dbReference type="RefSeq" id="WP_009139524.1">
    <property type="nucleotide sequence ID" value="NZ_JH815198.1"/>
</dbReference>
<organism evidence="1 2">
    <name type="scientific">Slackia piriformis YIT 12062</name>
    <dbReference type="NCBI Taxonomy" id="742818"/>
    <lineage>
        <taxon>Bacteria</taxon>
        <taxon>Bacillati</taxon>
        <taxon>Actinomycetota</taxon>
        <taxon>Coriobacteriia</taxon>
        <taxon>Eggerthellales</taxon>
        <taxon>Eggerthellaceae</taxon>
        <taxon>Slackia</taxon>
    </lineage>
</organism>
<dbReference type="AlphaFoldDB" id="K0Z8V4"/>
<comment type="caution">
    <text evidence="1">The sequence shown here is derived from an EMBL/GenBank/DDBJ whole genome shotgun (WGS) entry which is preliminary data.</text>
</comment>
<name>K0Z8V4_9ACTN</name>
<evidence type="ECO:0000313" key="1">
    <source>
        <dbReference type="EMBL" id="EJZ83805.1"/>
    </source>
</evidence>
<dbReference type="InParanoid" id="K0Z8V4"/>
<gene>
    <name evidence="1" type="ORF">HMPREF9451_01326</name>
</gene>
<keyword evidence="2" id="KW-1185">Reference proteome</keyword>
<evidence type="ECO:0000313" key="2">
    <source>
        <dbReference type="Proteomes" id="UP000006069"/>
    </source>
</evidence>